<gene>
    <name evidence="3" type="ordered locus">Psta_3816</name>
</gene>
<dbReference type="Proteomes" id="UP000001887">
    <property type="component" value="Chromosome"/>
</dbReference>
<evidence type="ECO:0000313" key="4">
    <source>
        <dbReference type="Proteomes" id="UP000001887"/>
    </source>
</evidence>
<keyword evidence="4" id="KW-1185">Reference proteome</keyword>
<reference evidence="3 4" key="1">
    <citation type="journal article" date="2009" name="Stand. Genomic Sci.">
        <title>Complete genome sequence of Pirellula staleyi type strain (ATCC 27377).</title>
        <authorList>
            <person name="Clum A."/>
            <person name="Tindall B.J."/>
            <person name="Sikorski J."/>
            <person name="Ivanova N."/>
            <person name="Mavrommatis K."/>
            <person name="Lucas S."/>
            <person name="Glavina del Rio T."/>
            <person name="Nolan M."/>
            <person name="Chen F."/>
            <person name="Tice H."/>
            <person name="Pitluck S."/>
            <person name="Cheng J.F."/>
            <person name="Chertkov O."/>
            <person name="Brettin T."/>
            <person name="Han C."/>
            <person name="Detter J.C."/>
            <person name="Kuske C."/>
            <person name="Bruce D."/>
            <person name="Goodwin L."/>
            <person name="Ovchinikova G."/>
            <person name="Pati A."/>
            <person name="Mikhailova N."/>
            <person name="Chen A."/>
            <person name="Palaniappan K."/>
            <person name="Land M."/>
            <person name="Hauser L."/>
            <person name="Chang Y.J."/>
            <person name="Jeffries C.D."/>
            <person name="Chain P."/>
            <person name="Rohde M."/>
            <person name="Goker M."/>
            <person name="Bristow J."/>
            <person name="Eisen J.A."/>
            <person name="Markowitz V."/>
            <person name="Hugenholtz P."/>
            <person name="Kyrpides N.C."/>
            <person name="Klenk H.P."/>
            <person name="Lapidus A."/>
        </authorList>
    </citation>
    <scope>NUCLEOTIDE SEQUENCE [LARGE SCALE GENOMIC DNA]</scope>
    <source>
        <strain evidence="4">ATCC 27377 / DSM 6068 / ICPB 4128</strain>
    </source>
</reference>
<dbReference type="HOGENOM" id="CLU_599453_0_0_0"/>
<dbReference type="AlphaFoldDB" id="D2R0Y6"/>
<dbReference type="InterPro" id="IPR011464">
    <property type="entry name" value="DUF1570"/>
</dbReference>
<dbReference type="KEGG" id="psl:Psta_3816"/>
<accession>D2R0Y6</accession>
<proteinExistence type="predicted"/>
<evidence type="ECO:0000313" key="3">
    <source>
        <dbReference type="EMBL" id="ADB18471.1"/>
    </source>
</evidence>
<dbReference type="eggNOG" id="ENOG5032S2B">
    <property type="taxonomic scope" value="Bacteria"/>
</dbReference>
<feature type="domain" description="DUF1570" evidence="2">
    <location>
        <begin position="332"/>
        <end position="442"/>
    </location>
</feature>
<sequence precursor="true">MTHPREALHPRHSRATPRIAVLFLLARFSVFLVMLLAIVSPGSSAFSQTEPPSPDNAAWEFAHLAGGVTLRGVVLKEREHEIDFAEIFTPPGRPMYAVVHGLQRIRIGRIEALPEAEHAQLLETFQNLRNRARIDAQRQEDVVLVAIGDAASARFRYDGDWFSLESNCDEMITRRCVVRVEQMFRAYRTLLPPRVENPARVEIRIFGDVDHYRQNLRELQLPLGNLAIYVGSQQLVLAGSDLRTLSDRLVQLQTHLASLQSQSQLLTKAHELSLARQSQLLKEKGFSAAEISTELRLRKNAFDAERAEVQAAAAAALRESEKLFQTATAAMISRLRHEAFHAYLDSSVFPRASHHVPIWLHEGLAQVFETAVLDGDSLRVDAPSPARLRSLAHDLTTAEALPLARLLESEQDAFLGSHRQAARDQHYLYAWGVAYHLAFEQRLLGSPALETYVEKSSAKSSPIANFEKLVGKDLVSWERSWHEHVRRSAAAK</sequence>
<keyword evidence="1" id="KW-0472">Membrane</keyword>
<dbReference type="OrthoDB" id="241860at2"/>
<organism evidence="3 4">
    <name type="scientific">Pirellula staleyi (strain ATCC 27377 / DSM 6068 / ICPB 4128)</name>
    <name type="common">Pirella staleyi</name>
    <dbReference type="NCBI Taxonomy" id="530564"/>
    <lineage>
        <taxon>Bacteria</taxon>
        <taxon>Pseudomonadati</taxon>
        <taxon>Planctomycetota</taxon>
        <taxon>Planctomycetia</taxon>
        <taxon>Pirellulales</taxon>
        <taxon>Pirellulaceae</taxon>
        <taxon>Pirellula</taxon>
    </lineage>
</organism>
<protein>
    <recommendedName>
        <fullName evidence="2">DUF1570 domain-containing protein</fullName>
    </recommendedName>
</protein>
<keyword evidence="1" id="KW-1133">Transmembrane helix</keyword>
<dbReference type="EMBL" id="CP001848">
    <property type="protein sequence ID" value="ADB18471.1"/>
    <property type="molecule type" value="Genomic_DNA"/>
</dbReference>
<feature type="transmembrane region" description="Helical" evidence="1">
    <location>
        <begin position="20"/>
        <end position="39"/>
    </location>
</feature>
<dbReference type="Pfam" id="PF07607">
    <property type="entry name" value="DUF1570"/>
    <property type="match status" value="1"/>
</dbReference>
<dbReference type="STRING" id="530564.Psta_3816"/>
<name>D2R0Y6_PIRSD</name>
<keyword evidence="1" id="KW-0812">Transmembrane</keyword>
<evidence type="ECO:0000259" key="2">
    <source>
        <dbReference type="Pfam" id="PF07607"/>
    </source>
</evidence>
<evidence type="ECO:0000256" key="1">
    <source>
        <dbReference type="SAM" id="Phobius"/>
    </source>
</evidence>